<accession>A0A9D5S8B9</accession>
<dbReference type="AlphaFoldDB" id="A0A9D5S8B9"/>
<dbReference type="PANTHER" id="PTHR30595:SF6">
    <property type="entry name" value="SCHLAFEN ALBA-2 DOMAIN-CONTAINING PROTEIN"/>
    <property type="match status" value="1"/>
</dbReference>
<proteinExistence type="predicted"/>
<dbReference type="InterPro" id="IPR007421">
    <property type="entry name" value="Schlafen_AlbA_2_dom"/>
</dbReference>
<dbReference type="InterPro" id="IPR038461">
    <property type="entry name" value="Schlafen_AlbA_2_dom_sf"/>
</dbReference>
<dbReference type="Pfam" id="PF13749">
    <property type="entry name" value="HATPase_c_4"/>
    <property type="match status" value="1"/>
</dbReference>
<dbReference type="SUPFAM" id="SSF46785">
    <property type="entry name" value="Winged helix' DNA-binding domain"/>
    <property type="match status" value="1"/>
</dbReference>
<dbReference type="InterPro" id="IPR038475">
    <property type="entry name" value="RecG_C_sf"/>
</dbReference>
<comment type="caution">
    <text evidence="2">The sequence shown here is derived from an EMBL/GenBank/DDBJ whole genome shotgun (WGS) entry which is preliminary data.</text>
</comment>
<evidence type="ECO:0000313" key="2">
    <source>
        <dbReference type="EMBL" id="MBE6271728.1"/>
    </source>
</evidence>
<protein>
    <submittedName>
        <fullName evidence="2">Transcriptional regulator</fullName>
    </submittedName>
</protein>
<sequence length="518" mass="59092">MTKDEIRALLNDLESDQVERTISTTNTDKFGQAICAFANDLPDHRQPGYLFLGVMDDGKVKGLDVTDELLKNVAAIRTDGNIQPQPSMTVEKVSMEEGNIVMVRVEPSIFPPVRYKGRIWIRIGPRKGVANENDEHILMEKRRANVTSFDSSPCLNATMDDLDLQLFKHYYLPNAMSDDEIEEDRKEGRSIKVQLSSFGFYDTRYDCPTNAGMLFFAKNLRRFISGAYIQYVRFAGRDRTGDILMEHEFKANLCTTLKELETFVDTTIANRRPIPVSSTREDIFVDYPDWATRELLMNAICHRDYTSNGPIQFYQYDDRIEIMNHGGLYGRANEANFPKVNDYRNIVVAEAMKVLGFVNRHSRGVLRVQKDLKANENGEAVYDFSYQTAVMVTESKSPRGERAMNAAIANGLVIEGEEKRSQKKSDLTIFDQKPSKMTGNSEGKVQKPSFLTENEFPSMIVKNVYEALKINRKAKYSWLQDNLGVSESTILRAINDLKELGYINPEHSKIKGEWQLLK</sequence>
<gene>
    <name evidence="2" type="ORF">E7101_12410</name>
</gene>
<dbReference type="PANTHER" id="PTHR30595">
    <property type="entry name" value="GLPR-RELATED TRANSCRIPTIONAL REPRESSOR"/>
    <property type="match status" value="1"/>
</dbReference>
<dbReference type="Proteomes" id="UP000806522">
    <property type="component" value="Unassembled WGS sequence"/>
</dbReference>
<reference evidence="2" key="1">
    <citation type="submission" date="2019-04" db="EMBL/GenBank/DDBJ databases">
        <title>Evolution of Biomass-Degrading Anaerobic Consortia Revealed by Metagenomics.</title>
        <authorList>
            <person name="Peng X."/>
        </authorList>
    </citation>
    <scope>NUCLEOTIDE SEQUENCE</scope>
    <source>
        <strain evidence="2">SIG140</strain>
    </source>
</reference>
<dbReference type="EMBL" id="SUYC01000016">
    <property type="protein sequence ID" value="MBE6271728.1"/>
    <property type="molecule type" value="Genomic_DNA"/>
</dbReference>
<organism evidence="2 3">
    <name type="scientific">Xylanibacter ruminicola</name>
    <name type="common">Prevotella ruminicola</name>
    <dbReference type="NCBI Taxonomy" id="839"/>
    <lineage>
        <taxon>Bacteria</taxon>
        <taxon>Pseudomonadati</taxon>
        <taxon>Bacteroidota</taxon>
        <taxon>Bacteroidia</taxon>
        <taxon>Bacteroidales</taxon>
        <taxon>Prevotellaceae</taxon>
        <taxon>Xylanibacter</taxon>
    </lineage>
</organism>
<name>A0A9D5S8B9_XYLRU</name>
<feature type="domain" description="Schlafen AlbA-2" evidence="1">
    <location>
        <begin position="14"/>
        <end position="127"/>
    </location>
</feature>
<dbReference type="Gene3D" id="3.30.950.30">
    <property type="entry name" value="Schlafen, AAA domain"/>
    <property type="match status" value="1"/>
</dbReference>
<dbReference type="Pfam" id="PF04326">
    <property type="entry name" value="SLFN_AlbA_2"/>
    <property type="match status" value="1"/>
</dbReference>
<evidence type="ECO:0000259" key="1">
    <source>
        <dbReference type="Pfam" id="PF04326"/>
    </source>
</evidence>
<dbReference type="InterPro" id="IPR036390">
    <property type="entry name" value="WH_DNA-bd_sf"/>
</dbReference>
<dbReference type="Gene3D" id="3.30.565.60">
    <property type="match status" value="1"/>
</dbReference>
<evidence type="ECO:0000313" key="3">
    <source>
        <dbReference type="Proteomes" id="UP000806522"/>
    </source>
</evidence>